<name>A0A7D6VBM5_9NOCA</name>
<protein>
    <submittedName>
        <fullName evidence="1">Uncharacterized protein</fullName>
    </submittedName>
</protein>
<evidence type="ECO:0000313" key="2">
    <source>
        <dbReference type="Proteomes" id="UP000515512"/>
    </source>
</evidence>
<dbReference type="RefSeq" id="WP_181582387.1">
    <property type="nucleotide sequence ID" value="NZ_CP059399.1"/>
</dbReference>
<dbReference type="KEGG" id="nhu:H0264_02035"/>
<dbReference type="EMBL" id="CP059399">
    <property type="protein sequence ID" value="QLY31191.1"/>
    <property type="molecule type" value="Genomic_DNA"/>
</dbReference>
<dbReference type="Proteomes" id="UP000515512">
    <property type="component" value="Chromosome"/>
</dbReference>
<reference evidence="1 2" key="1">
    <citation type="submission" date="2020-07" db="EMBL/GenBank/DDBJ databases">
        <authorList>
            <person name="Zhuang K."/>
            <person name="Ran Y."/>
        </authorList>
    </citation>
    <scope>NUCLEOTIDE SEQUENCE [LARGE SCALE GENOMIC DNA]</scope>
    <source>
        <strain evidence="1 2">WCH-YHL-001</strain>
    </source>
</reference>
<gene>
    <name evidence="1" type="ORF">H0264_02035</name>
</gene>
<dbReference type="AlphaFoldDB" id="A0A7D6VBM5"/>
<sequence>MSEHQVDREMWEQSKAVDAMLGITEEWMYNEICLRDAIRAEFALKGRIDDTITGSIHP</sequence>
<proteinExistence type="predicted"/>
<accession>A0A7D6VBM5</accession>
<evidence type="ECO:0000313" key="1">
    <source>
        <dbReference type="EMBL" id="QLY31191.1"/>
    </source>
</evidence>
<organism evidence="1 2">
    <name type="scientific">Nocardia huaxiensis</name>
    <dbReference type="NCBI Taxonomy" id="2755382"/>
    <lineage>
        <taxon>Bacteria</taxon>
        <taxon>Bacillati</taxon>
        <taxon>Actinomycetota</taxon>
        <taxon>Actinomycetes</taxon>
        <taxon>Mycobacteriales</taxon>
        <taxon>Nocardiaceae</taxon>
        <taxon>Nocardia</taxon>
    </lineage>
</organism>
<keyword evidence="2" id="KW-1185">Reference proteome</keyword>